<comment type="caution">
    <text evidence="3">The sequence shown here is derived from an EMBL/GenBank/DDBJ whole genome shotgun (WGS) entry which is preliminary data.</text>
</comment>
<keyword evidence="4" id="KW-1185">Reference proteome</keyword>
<dbReference type="PANTHER" id="PTHR47990">
    <property type="entry name" value="2-OXOGLUTARATE (2OG) AND FE(II)-DEPENDENT OXYGENASE SUPERFAMILY PROTEIN-RELATED"/>
    <property type="match status" value="1"/>
</dbReference>
<dbReference type="Gene3D" id="2.60.120.330">
    <property type="entry name" value="B-lactam Antibiotic, Isopenicillin N Synthase, Chain"/>
    <property type="match status" value="1"/>
</dbReference>
<evidence type="ECO:0000259" key="2">
    <source>
        <dbReference type="PROSITE" id="PS51471"/>
    </source>
</evidence>
<dbReference type="PROSITE" id="PS51471">
    <property type="entry name" value="FE2OG_OXY"/>
    <property type="match status" value="1"/>
</dbReference>
<organism evidence="3 4">
    <name type="scientific">Gymnopilus junonius</name>
    <name type="common">Spectacular rustgill mushroom</name>
    <name type="synonym">Gymnopilus spectabilis subsp. junonius</name>
    <dbReference type="NCBI Taxonomy" id="109634"/>
    <lineage>
        <taxon>Eukaryota</taxon>
        <taxon>Fungi</taxon>
        <taxon>Dikarya</taxon>
        <taxon>Basidiomycota</taxon>
        <taxon>Agaricomycotina</taxon>
        <taxon>Agaricomycetes</taxon>
        <taxon>Agaricomycetidae</taxon>
        <taxon>Agaricales</taxon>
        <taxon>Agaricineae</taxon>
        <taxon>Hymenogastraceae</taxon>
        <taxon>Gymnopilus</taxon>
    </lineage>
</organism>
<dbReference type="Proteomes" id="UP000724874">
    <property type="component" value="Unassembled WGS sequence"/>
</dbReference>
<dbReference type="Pfam" id="PF03171">
    <property type="entry name" value="2OG-FeII_Oxy"/>
    <property type="match status" value="1"/>
</dbReference>
<keyword evidence="1" id="KW-0560">Oxidoreductase</keyword>
<dbReference type="SUPFAM" id="SSF51197">
    <property type="entry name" value="Clavaminate synthase-like"/>
    <property type="match status" value="1"/>
</dbReference>
<evidence type="ECO:0000313" key="3">
    <source>
        <dbReference type="EMBL" id="KAF8889449.1"/>
    </source>
</evidence>
<dbReference type="GO" id="GO:0016491">
    <property type="term" value="F:oxidoreductase activity"/>
    <property type="evidence" value="ECO:0007669"/>
    <property type="project" value="UniProtKB-KW"/>
</dbReference>
<dbReference type="EMBL" id="JADNYJ010000080">
    <property type="protein sequence ID" value="KAF8889449.1"/>
    <property type="molecule type" value="Genomic_DNA"/>
</dbReference>
<keyword evidence="1" id="KW-0479">Metal-binding</keyword>
<comment type="similarity">
    <text evidence="1">Belongs to the iron/ascorbate-dependent oxidoreductase family.</text>
</comment>
<evidence type="ECO:0000256" key="1">
    <source>
        <dbReference type="RuleBase" id="RU003682"/>
    </source>
</evidence>
<dbReference type="InterPro" id="IPR005123">
    <property type="entry name" value="Oxoglu/Fe-dep_dioxygenase_dom"/>
</dbReference>
<dbReference type="InterPro" id="IPR044861">
    <property type="entry name" value="IPNS-like_FE2OG_OXY"/>
</dbReference>
<dbReference type="InterPro" id="IPR027443">
    <property type="entry name" value="IPNS-like_sf"/>
</dbReference>
<name>A0A9P5NIZ3_GYMJU</name>
<reference evidence="3" key="1">
    <citation type="submission" date="2020-11" db="EMBL/GenBank/DDBJ databases">
        <authorList>
            <consortium name="DOE Joint Genome Institute"/>
            <person name="Ahrendt S."/>
            <person name="Riley R."/>
            <person name="Andreopoulos W."/>
            <person name="LaButti K."/>
            <person name="Pangilinan J."/>
            <person name="Ruiz-duenas F.J."/>
            <person name="Barrasa J.M."/>
            <person name="Sanchez-Garcia M."/>
            <person name="Camarero S."/>
            <person name="Miyauchi S."/>
            <person name="Serrano A."/>
            <person name="Linde D."/>
            <person name="Babiker R."/>
            <person name="Drula E."/>
            <person name="Ayuso-Fernandez I."/>
            <person name="Pacheco R."/>
            <person name="Padilla G."/>
            <person name="Ferreira P."/>
            <person name="Barriuso J."/>
            <person name="Kellner H."/>
            <person name="Castanera R."/>
            <person name="Alfaro M."/>
            <person name="Ramirez L."/>
            <person name="Pisabarro A.G."/>
            <person name="Kuo A."/>
            <person name="Tritt A."/>
            <person name="Lipzen A."/>
            <person name="He G."/>
            <person name="Yan M."/>
            <person name="Ng V."/>
            <person name="Cullen D."/>
            <person name="Martin F."/>
            <person name="Rosso M.-N."/>
            <person name="Henrissat B."/>
            <person name="Hibbett D."/>
            <person name="Martinez A.T."/>
            <person name="Grigoriev I.V."/>
        </authorList>
    </citation>
    <scope>NUCLEOTIDE SEQUENCE</scope>
    <source>
        <strain evidence="3">AH 44721</strain>
    </source>
</reference>
<dbReference type="InterPro" id="IPR050231">
    <property type="entry name" value="Iron_ascorbate_oxido_reductase"/>
</dbReference>
<evidence type="ECO:0000313" key="4">
    <source>
        <dbReference type="Proteomes" id="UP000724874"/>
    </source>
</evidence>
<dbReference type="AlphaFoldDB" id="A0A9P5NIZ3"/>
<dbReference type="OrthoDB" id="406156at2759"/>
<keyword evidence="1" id="KW-0408">Iron</keyword>
<gene>
    <name evidence="3" type="ORF">CPB84DRAFT_1785606</name>
</gene>
<dbReference type="GO" id="GO:0046872">
    <property type="term" value="F:metal ion binding"/>
    <property type="evidence" value="ECO:0007669"/>
    <property type="project" value="UniProtKB-KW"/>
</dbReference>
<proteinExistence type="inferred from homology"/>
<protein>
    <recommendedName>
        <fullName evidence="2">Fe2OG dioxygenase domain-containing protein</fullName>
    </recommendedName>
</protein>
<accession>A0A9P5NIZ3</accession>
<sequence>MFDLGAEKKMKYEQGNEGISFGQAPMSSPPDGELDTTEVLNIAKDDVLSWPQLVRRTSEHSYPLPVLSQMEHTVRPFVLKSLEVNNAIIDIFNDKLGLRKGKLMEMHLANELSGCEARILRNSATLSTMKLAIGSHTDFGSLSILHNRQGGLQVLPPGSETWQYVKPIPYHSICNVGDALSILSGGILRSNLHRVLPPPSSQANSERWSLVFFSRPSNTTILRALVDDSPVIAEALDKKDVDSKKMFDTGATAQEWCERRVRNRRFANNTQGLDNWKASRGTESVDLASFRSTTVKS</sequence>
<feature type="domain" description="Fe2OG dioxygenase" evidence="2">
    <location>
        <begin position="111"/>
        <end position="216"/>
    </location>
</feature>